<reference evidence="1 2" key="1">
    <citation type="submission" date="2024-01" db="EMBL/GenBank/DDBJ databases">
        <title>Genome assemblies of Stephania.</title>
        <authorList>
            <person name="Yang L."/>
        </authorList>
    </citation>
    <scope>NUCLEOTIDE SEQUENCE [LARGE SCALE GENOMIC DNA]</scope>
    <source>
        <strain evidence="1">QJT</strain>
        <tissue evidence="1">Leaf</tissue>
    </source>
</reference>
<dbReference type="Proteomes" id="UP001417504">
    <property type="component" value="Unassembled WGS sequence"/>
</dbReference>
<sequence length="67" mass="7395">MQLGILRQRIKNVSKDVVADDVFIFGSVFSSVDAAKSCLNVKLMQNLVNGYVMIIQFGRKPVSGYAN</sequence>
<proteinExistence type="predicted"/>
<dbReference type="AlphaFoldDB" id="A0AAP0NXA7"/>
<evidence type="ECO:0000313" key="2">
    <source>
        <dbReference type="Proteomes" id="UP001417504"/>
    </source>
</evidence>
<evidence type="ECO:0000313" key="1">
    <source>
        <dbReference type="EMBL" id="KAK9122513.1"/>
    </source>
</evidence>
<dbReference type="EMBL" id="JBBNAE010000005">
    <property type="protein sequence ID" value="KAK9122513.1"/>
    <property type="molecule type" value="Genomic_DNA"/>
</dbReference>
<comment type="caution">
    <text evidence="1">The sequence shown here is derived from an EMBL/GenBank/DDBJ whole genome shotgun (WGS) entry which is preliminary data.</text>
</comment>
<name>A0AAP0NXA7_9MAGN</name>
<protein>
    <submittedName>
        <fullName evidence="1">Uncharacterized protein</fullName>
    </submittedName>
</protein>
<gene>
    <name evidence="1" type="ORF">Sjap_012115</name>
</gene>
<keyword evidence="2" id="KW-1185">Reference proteome</keyword>
<organism evidence="1 2">
    <name type="scientific">Stephania japonica</name>
    <dbReference type="NCBI Taxonomy" id="461633"/>
    <lineage>
        <taxon>Eukaryota</taxon>
        <taxon>Viridiplantae</taxon>
        <taxon>Streptophyta</taxon>
        <taxon>Embryophyta</taxon>
        <taxon>Tracheophyta</taxon>
        <taxon>Spermatophyta</taxon>
        <taxon>Magnoliopsida</taxon>
        <taxon>Ranunculales</taxon>
        <taxon>Menispermaceae</taxon>
        <taxon>Menispermoideae</taxon>
        <taxon>Cissampelideae</taxon>
        <taxon>Stephania</taxon>
    </lineage>
</organism>
<accession>A0AAP0NXA7</accession>